<reference evidence="1 2" key="2">
    <citation type="submission" date="2008-11" db="EMBL/GenBank/DDBJ databases">
        <title>Draft genome sequence of Eubacterium biforme (DSM 3989).</title>
        <authorList>
            <person name="Sudarsanam P."/>
            <person name="Ley R."/>
            <person name="Guruge J."/>
            <person name="Turnbaugh P.J."/>
            <person name="Mahowald M."/>
            <person name="Liep D."/>
            <person name="Gordon J."/>
        </authorList>
    </citation>
    <scope>NUCLEOTIDE SEQUENCE [LARGE SCALE GENOMIC DNA]</scope>
    <source>
        <strain evidence="1 2">DSM 3989</strain>
    </source>
</reference>
<evidence type="ECO:0000313" key="2">
    <source>
        <dbReference type="Proteomes" id="UP000004315"/>
    </source>
</evidence>
<proteinExistence type="predicted"/>
<accession>B7CA65</accession>
<evidence type="ECO:0000313" key="1">
    <source>
        <dbReference type="EMBL" id="EEC90345.1"/>
    </source>
</evidence>
<gene>
    <name evidence="1" type="ORF">EUBIFOR_01086</name>
</gene>
<protein>
    <submittedName>
        <fullName evidence="1">Uncharacterized protein</fullName>
    </submittedName>
</protein>
<keyword evidence="2" id="KW-1185">Reference proteome</keyword>
<dbReference type="HOGENOM" id="CLU_2193351_0_0_9"/>
<dbReference type="AlphaFoldDB" id="B7CA65"/>
<dbReference type="EMBL" id="ABYT01000062">
    <property type="protein sequence ID" value="EEC90345.1"/>
    <property type="molecule type" value="Genomic_DNA"/>
</dbReference>
<comment type="caution">
    <text evidence="1">The sequence shown here is derived from an EMBL/GenBank/DDBJ whole genome shotgun (WGS) entry which is preliminary data.</text>
</comment>
<sequence>MKPKNTELDYCSNQYTHLVLRRDSYCQNLEYFELHVHIRVSEHEGTSHTKKKTNRQVQLNQYQKNYSNSIKKRLNCKQQTIFIEPFTFLECERSEMRKMRKNQNGGGE</sequence>
<reference evidence="1 2" key="1">
    <citation type="submission" date="2008-10" db="EMBL/GenBank/DDBJ databases">
        <authorList>
            <person name="Fulton L."/>
            <person name="Clifton S."/>
            <person name="Fulton B."/>
            <person name="Xu J."/>
            <person name="Minx P."/>
            <person name="Pepin K.H."/>
            <person name="Johnson M."/>
            <person name="Bhonagiri V."/>
            <person name="Nash W.E."/>
            <person name="Mardis E.R."/>
            <person name="Wilson R.K."/>
        </authorList>
    </citation>
    <scope>NUCLEOTIDE SEQUENCE [LARGE SCALE GENOMIC DNA]</scope>
    <source>
        <strain evidence="1 2">DSM 3989</strain>
    </source>
</reference>
<name>B7CA65_9FIRM</name>
<dbReference type="Proteomes" id="UP000004315">
    <property type="component" value="Unassembled WGS sequence"/>
</dbReference>
<organism evidence="1 2">
    <name type="scientific">Holdemanella biformis DSM 3989</name>
    <dbReference type="NCBI Taxonomy" id="518637"/>
    <lineage>
        <taxon>Bacteria</taxon>
        <taxon>Bacillati</taxon>
        <taxon>Bacillota</taxon>
        <taxon>Erysipelotrichia</taxon>
        <taxon>Erysipelotrichales</taxon>
        <taxon>Erysipelotrichaceae</taxon>
        <taxon>Holdemanella</taxon>
    </lineage>
</organism>
<dbReference type="STRING" id="518637.EUBIFOR_01086"/>